<dbReference type="KEGG" id="palr:HGI30_20565"/>
<feature type="domain" description="B12-binding" evidence="1">
    <location>
        <begin position="94"/>
        <end position="227"/>
    </location>
</feature>
<dbReference type="Proteomes" id="UP000502136">
    <property type="component" value="Chromosome"/>
</dbReference>
<dbReference type="PROSITE" id="PS51332">
    <property type="entry name" value="B12_BINDING"/>
    <property type="match status" value="1"/>
</dbReference>
<dbReference type="EMBL" id="CP051428">
    <property type="protein sequence ID" value="QJC53687.1"/>
    <property type="molecule type" value="Genomic_DNA"/>
</dbReference>
<dbReference type="InterPro" id="IPR006158">
    <property type="entry name" value="Cobalamin-bd"/>
</dbReference>
<dbReference type="GO" id="GO:0031419">
    <property type="term" value="F:cobalamin binding"/>
    <property type="evidence" value="ECO:0007669"/>
    <property type="project" value="InterPro"/>
</dbReference>
<name>A0A6H2H209_9BACL</name>
<dbReference type="InterPro" id="IPR036724">
    <property type="entry name" value="Cobalamin-bd_sf"/>
</dbReference>
<dbReference type="Gene3D" id="3.40.50.280">
    <property type="entry name" value="Cobalamin-binding domain"/>
    <property type="match status" value="1"/>
</dbReference>
<protein>
    <recommendedName>
        <fullName evidence="1">B12-binding domain-containing protein</fullName>
    </recommendedName>
</protein>
<accession>A0A6H2H209</accession>
<sequence>MSQLVIEDFSELLLSGNHAAAQELVRSWMDRGANQLSLFQQLFAPALAHIGGLGASGRISAADEQLACGVFQWLLCKVEQPNPEPPRSARKAPLPRAMLLGVEGEEHDHGLRMAASLFRERGWDTRQYGASLTLEQALASAIRWSPDLVCLTASKSDQLPALRTYAESFCQLPAGPAVLVSGRLARLLDLQPLLPRTIVARDYLELYAFLAETPASLEAYGARYAKDRLTTG</sequence>
<dbReference type="Pfam" id="PF02607">
    <property type="entry name" value="B12-binding_2"/>
    <property type="match status" value="1"/>
</dbReference>
<evidence type="ECO:0000259" key="1">
    <source>
        <dbReference type="PROSITE" id="PS51332"/>
    </source>
</evidence>
<dbReference type="InterPro" id="IPR003759">
    <property type="entry name" value="Cbl-bd_cap"/>
</dbReference>
<keyword evidence="3" id="KW-1185">Reference proteome</keyword>
<dbReference type="Gene3D" id="1.10.1240.10">
    <property type="entry name" value="Methionine synthase domain"/>
    <property type="match status" value="1"/>
</dbReference>
<dbReference type="SUPFAM" id="SSF52242">
    <property type="entry name" value="Cobalamin (vitamin B12)-binding domain"/>
    <property type="match status" value="1"/>
</dbReference>
<dbReference type="RefSeq" id="WP_168909221.1">
    <property type="nucleotide sequence ID" value="NZ_CP051428.1"/>
</dbReference>
<proteinExistence type="predicted"/>
<dbReference type="Pfam" id="PF02310">
    <property type="entry name" value="B12-binding"/>
    <property type="match status" value="1"/>
</dbReference>
<dbReference type="CDD" id="cd02065">
    <property type="entry name" value="B12-binding_like"/>
    <property type="match status" value="1"/>
</dbReference>
<dbReference type="InterPro" id="IPR036594">
    <property type="entry name" value="Meth_synthase_dom"/>
</dbReference>
<evidence type="ECO:0000313" key="3">
    <source>
        <dbReference type="Proteomes" id="UP000502136"/>
    </source>
</evidence>
<dbReference type="AlphaFoldDB" id="A0A6H2H209"/>
<organism evidence="2 3">
    <name type="scientific">Paenibacillus albicereus</name>
    <dbReference type="NCBI Taxonomy" id="2726185"/>
    <lineage>
        <taxon>Bacteria</taxon>
        <taxon>Bacillati</taxon>
        <taxon>Bacillota</taxon>
        <taxon>Bacilli</taxon>
        <taxon>Bacillales</taxon>
        <taxon>Paenibacillaceae</taxon>
        <taxon>Paenibacillus</taxon>
    </lineage>
</organism>
<gene>
    <name evidence="2" type="ORF">HGI30_20565</name>
</gene>
<reference evidence="2 3" key="1">
    <citation type="submission" date="2020-04" db="EMBL/GenBank/DDBJ databases">
        <title>Novel Paenibacillus strain UniB2 isolated from commercial digestive syrup.</title>
        <authorList>
            <person name="Thorat V."/>
            <person name="Kirdat K."/>
            <person name="Tiwarekar B."/>
            <person name="Yadav A."/>
        </authorList>
    </citation>
    <scope>NUCLEOTIDE SEQUENCE [LARGE SCALE GENOMIC DNA]</scope>
    <source>
        <strain evidence="2 3">UniB2</strain>
    </source>
</reference>
<evidence type="ECO:0000313" key="2">
    <source>
        <dbReference type="EMBL" id="QJC53687.1"/>
    </source>
</evidence>
<dbReference type="GO" id="GO:0046872">
    <property type="term" value="F:metal ion binding"/>
    <property type="evidence" value="ECO:0007669"/>
    <property type="project" value="InterPro"/>
</dbReference>